<gene>
    <name evidence="1" type="ORF">EJ04DRAFT_511093</name>
</gene>
<comment type="caution">
    <text evidence="1">The sequence shown here is derived from an EMBL/GenBank/DDBJ whole genome shotgun (WGS) entry which is preliminary data.</text>
</comment>
<organism evidence="1 2">
    <name type="scientific">Polyplosphaeria fusca</name>
    <dbReference type="NCBI Taxonomy" id="682080"/>
    <lineage>
        <taxon>Eukaryota</taxon>
        <taxon>Fungi</taxon>
        <taxon>Dikarya</taxon>
        <taxon>Ascomycota</taxon>
        <taxon>Pezizomycotina</taxon>
        <taxon>Dothideomycetes</taxon>
        <taxon>Pleosporomycetidae</taxon>
        <taxon>Pleosporales</taxon>
        <taxon>Tetraplosphaeriaceae</taxon>
        <taxon>Polyplosphaeria</taxon>
    </lineage>
</organism>
<evidence type="ECO:0000313" key="1">
    <source>
        <dbReference type="EMBL" id="KAF2736435.1"/>
    </source>
</evidence>
<keyword evidence="2" id="KW-1185">Reference proteome</keyword>
<name>A0A9P4R3P1_9PLEO</name>
<dbReference type="EMBL" id="ML996125">
    <property type="protein sequence ID" value="KAF2736435.1"/>
    <property type="molecule type" value="Genomic_DNA"/>
</dbReference>
<reference evidence="1" key="1">
    <citation type="journal article" date="2020" name="Stud. Mycol.">
        <title>101 Dothideomycetes genomes: a test case for predicting lifestyles and emergence of pathogens.</title>
        <authorList>
            <person name="Haridas S."/>
            <person name="Albert R."/>
            <person name="Binder M."/>
            <person name="Bloem J."/>
            <person name="Labutti K."/>
            <person name="Salamov A."/>
            <person name="Andreopoulos B."/>
            <person name="Baker S."/>
            <person name="Barry K."/>
            <person name="Bills G."/>
            <person name="Bluhm B."/>
            <person name="Cannon C."/>
            <person name="Castanera R."/>
            <person name="Culley D."/>
            <person name="Daum C."/>
            <person name="Ezra D."/>
            <person name="Gonzalez J."/>
            <person name="Henrissat B."/>
            <person name="Kuo A."/>
            <person name="Liang C."/>
            <person name="Lipzen A."/>
            <person name="Lutzoni F."/>
            <person name="Magnuson J."/>
            <person name="Mondo S."/>
            <person name="Nolan M."/>
            <person name="Ohm R."/>
            <person name="Pangilinan J."/>
            <person name="Park H.-J."/>
            <person name="Ramirez L."/>
            <person name="Alfaro M."/>
            <person name="Sun H."/>
            <person name="Tritt A."/>
            <person name="Yoshinaga Y."/>
            <person name="Zwiers L.-H."/>
            <person name="Turgeon B."/>
            <person name="Goodwin S."/>
            <person name="Spatafora J."/>
            <person name="Crous P."/>
            <person name="Grigoriev I."/>
        </authorList>
    </citation>
    <scope>NUCLEOTIDE SEQUENCE</scope>
    <source>
        <strain evidence="1">CBS 125425</strain>
    </source>
</reference>
<sequence>MASCCRTCDHRNHAAHATRSQPPTLLDICLISITFKTPLFLTFANSPHTALNTLLNNITDAAETTSRPTQFTTWSPCGQNSKTVIILTTASETVASATSPVFEPVLKYLDGPPSIQHVFLDYSITNLAHMAPGSRIAADLMLIRAPNSGIAGVIGKRFGWDPKRSSLMAQLEIQASAGFNRPGDLIRDFWAWAELNPGEPVSPSSSLGGEYEREFVLKSTNSDEKNMALDFPEDKDDEEETLVMLFQWASHADADRFKHPLQKSYGLNGQTVDSDLWDRDVAHPVRQLQGIGAKVESYRLELRGVEERIEGTKKEARERSGSRRLSGLATGLGERVSGFWR</sequence>
<protein>
    <submittedName>
        <fullName evidence="1">Uncharacterized protein</fullName>
    </submittedName>
</protein>
<dbReference type="OrthoDB" id="3788658at2759"/>
<dbReference type="AlphaFoldDB" id="A0A9P4R3P1"/>
<proteinExistence type="predicted"/>
<dbReference type="Proteomes" id="UP000799444">
    <property type="component" value="Unassembled WGS sequence"/>
</dbReference>
<accession>A0A9P4R3P1</accession>
<evidence type="ECO:0000313" key="2">
    <source>
        <dbReference type="Proteomes" id="UP000799444"/>
    </source>
</evidence>